<dbReference type="UniPathway" id="UPA00886"/>
<dbReference type="SMART" id="SM00513">
    <property type="entry name" value="SAP"/>
    <property type="match status" value="1"/>
</dbReference>
<dbReference type="PROSITE" id="PS50800">
    <property type="entry name" value="SAP"/>
    <property type="match status" value="1"/>
</dbReference>
<dbReference type="GO" id="GO:0061665">
    <property type="term" value="F:SUMO ligase activity"/>
    <property type="evidence" value="ECO:0007669"/>
    <property type="project" value="TreeGrafter"/>
</dbReference>
<evidence type="ECO:0000256" key="9">
    <source>
        <dbReference type="ARBA" id="ARBA00022771"/>
    </source>
</evidence>
<dbReference type="InterPro" id="IPR004181">
    <property type="entry name" value="Znf_MIZ"/>
</dbReference>
<keyword evidence="9 18" id="KW-0863">Zinc-finger</keyword>
<evidence type="ECO:0000256" key="19">
    <source>
        <dbReference type="SAM" id="MobiDB-lite"/>
    </source>
</evidence>
<dbReference type="Proteomes" id="UP000520463">
    <property type="component" value="Unassembled WGS sequence"/>
</dbReference>
<organism evidence="23 24">
    <name type="scientific">Formicarius rufipectus</name>
    <dbReference type="NCBI Taxonomy" id="1118560"/>
    <lineage>
        <taxon>Eukaryota</taxon>
        <taxon>Metazoa</taxon>
        <taxon>Chordata</taxon>
        <taxon>Craniata</taxon>
        <taxon>Vertebrata</taxon>
        <taxon>Euteleostomi</taxon>
        <taxon>Archelosauria</taxon>
        <taxon>Archosauria</taxon>
        <taxon>Dinosauria</taxon>
        <taxon>Saurischia</taxon>
        <taxon>Theropoda</taxon>
        <taxon>Coelurosauria</taxon>
        <taxon>Aves</taxon>
        <taxon>Neognathae</taxon>
        <taxon>Neoaves</taxon>
        <taxon>Telluraves</taxon>
        <taxon>Australaves</taxon>
        <taxon>Passeriformes</taxon>
        <taxon>Formicariidae</taxon>
        <taxon>Formicarius</taxon>
    </lineage>
</organism>
<dbReference type="GO" id="GO:0006357">
    <property type="term" value="P:regulation of transcription by RNA polymerase II"/>
    <property type="evidence" value="ECO:0007669"/>
    <property type="project" value="TreeGrafter"/>
</dbReference>
<evidence type="ECO:0000256" key="17">
    <source>
        <dbReference type="ARBA" id="ARBA00076593"/>
    </source>
</evidence>
<evidence type="ECO:0000256" key="3">
    <source>
        <dbReference type="ARBA" id="ARBA00004718"/>
    </source>
</evidence>
<keyword evidence="24" id="KW-1185">Reference proteome</keyword>
<comment type="subcellular location">
    <subcellularLocation>
        <location evidence="2">Nucleus</location>
    </subcellularLocation>
</comment>
<dbReference type="EMBL" id="VXAU01004204">
    <property type="protein sequence ID" value="NXK94437.1"/>
    <property type="molecule type" value="Genomic_DNA"/>
</dbReference>
<evidence type="ECO:0000256" key="6">
    <source>
        <dbReference type="ARBA" id="ARBA00022499"/>
    </source>
</evidence>
<comment type="caution">
    <text evidence="23">The sequence shown here is derived from an EMBL/GenBank/DDBJ whole genome shotgun (WGS) entry which is preliminary data.</text>
</comment>
<evidence type="ECO:0000256" key="13">
    <source>
        <dbReference type="ARBA" id="ARBA00023015"/>
    </source>
</evidence>
<proteinExistence type="inferred from homology"/>
<evidence type="ECO:0000256" key="16">
    <source>
        <dbReference type="ARBA" id="ARBA00023242"/>
    </source>
</evidence>
<dbReference type="GO" id="GO:0016874">
    <property type="term" value="F:ligase activity"/>
    <property type="evidence" value="ECO:0007669"/>
    <property type="project" value="UniProtKB-KW"/>
</dbReference>
<dbReference type="GO" id="GO:0061630">
    <property type="term" value="F:ubiquitin protein ligase activity"/>
    <property type="evidence" value="ECO:0007669"/>
    <property type="project" value="UniProtKB-EC"/>
</dbReference>
<feature type="region of interest" description="Disordered" evidence="19">
    <location>
        <begin position="427"/>
        <end position="500"/>
    </location>
</feature>
<keyword evidence="8" id="KW-0479">Metal-binding</keyword>
<dbReference type="InterPro" id="IPR013083">
    <property type="entry name" value="Znf_RING/FYVE/PHD"/>
</dbReference>
<dbReference type="Pfam" id="PF02891">
    <property type="entry name" value="zf-MIZ"/>
    <property type="match status" value="1"/>
</dbReference>
<dbReference type="InterPro" id="IPR038654">
    <property type="entry name" value="PINIT_sf"/>
</dbReference>
<keyword evidence="13" id="KW-0805">Transcription regulation</keyword>
<gene>
    <name evidence="23" type="primary">Pias4</name>
    <name evidence="23" type="ORF">FORRUF_R09801</name>
</gene>
<dbReference type="FunFam" id="1.10.720.30:FF:000009">
    <property type="entry name" value="E3 SUMO-protein ligase PIAS4"/>
    <property type="match status" value="1"/>
</dbReference>
<protein>
    <recommendedName>
        <fullName evidence="5">RING-type E3 ubiquitin transferase</fullName>
        <ecNumber evidence="5">2.3.2.27</ecNumber>
    </recommendedName>
    <alternativeName>
        <fullName evidence="17">Protein inhibitor of activated STAT protein 4</fullName>
    </alternativeName>
</protein>
<dbReference type="SUPFAM" id="SSF68906">
    <property type="entry name" value="SAP domain"/>
    <property type="match status" value="1"/>
</dbReference>
<dbReference type="AlphaFoldDB" id="A0A7L0NN61"/>
<dbReference type="PROSITE" id="PS51044">
    <property type="entry name" value="ZF_SP_RING"/>
    <property type="match status" value="1"/>
</dbReference>
<dbReference type="InterPro" id="IPR003034">
    <property type="entry name" value="SAP_dom"/>
</dbReference>
<keyword evidence="12" id="KW-0832">Ubl conjugation</keyword>
<dbReference type="Pfam" id="PF02037">
    <property type="entry name" value="SAP"/>
    <property type="match status" value="1"/>
</dbReference>
<evidence type="ECO:0000256" key="18">
    <source>
        <dbReference type="PROSITE-ProRule" id="PRU00452"/>
    </source>
</evidence>
<dbReference type="GO" id="GO:0003677">
    <property type="term" value="F:DNA binding"/>
    <property type="evidence" value="ECO:0007669"/>
    <property type="project" value="UniProtKB-KW"/>
</dbReference>
<dbReference type="Gene3D" id="2.60.120.780">
    <property type="entry name" value="PINIT domain"/>
    <property type="match status" value="1"/>
</dbReference>
<feature type="non-terminal residue" evidence="23">
    <location>
        <position position="1"/>
    </location>
</feature>
<evidence type="ECO:0000256" key="15">
    <source>
        <dbReference type="ARBA" id="ARBA00023163"/>
    </source>
</evidence>
<evidence type="ECO:0000256" key="7">
    <source>
        <dbReference type="ARBA" id="ARBA00022679"/>
    </source>
</evidence>
<dbReference type="GO" id="GO:0016925">
    <property type="term" value="P:protein sumoylation"/>
    <property type="evidence" value="ECO:0007669"/>
    <property type="project" value="UniProtKB-UniPathway"/>
</dbReference>
<dbReference type="InterPro" id="IPR036361">
    <property type="entry name" value="SAP_dom_sf"/>
</dbReference>
<evidence type="ECO:0000259" key="22">
    <source>
        <dbReference type="PROSITE" id="PS51466"/>
    </source>
</evidence>
<reference evidence="23 24" key="1">
    <citation type="submission" date="2019-09" db="EMBL/GenBank/DDBJ databases">
        <title>Bird 10,000 Genomes (B10K) Project - Family phase.</title>
        <authorList>
            <person name="Zhang G."/>
        </authorList>
    </citation>
    <scope>NUCLEOTIDE SEQUENCE [LARGE SCALE GENOMIC DNA]</scope>
    <source>
        <strain evidence="23">B10K-DU-001-43</strain>
        <tissue evidence="23">Muscle</tissue>
    </source>
</reference>
<dbReference type="Gene3D" id="1.10.720.30">
    <property type="entry name" value="SAP domain"/>
    <property type="match status" value="1"/>
</dbReference>
<evidence type="ECO:0000256" key="11">
    <source>
        <dbReference type="ARBA" id="ARBA00022833"/>
    </source>
</evidence>
<dbReference type="PROSITE" id="PS51466">
    <property type="entry name" value="PINIT"/>
    <property type="match status" value="1"/>
</dbReference>
<comment type="catalytic activity">
    <reaction evidence="1">
        <text>S-ubiquitinyl-[E2 ubiquitin-conjugating enzyme]-L-cysteine + [acceptor protein]-L-lysine = [E2 ubiquitin-conjugating enzyme]-L-cysteine + N(6)-ubiquitinyl-[acceptor protein]-L-lysine.</text>
        <dbReference type="EC" id="2.3.2.27"/>
    </reaction>
</comment>
<dbReference type="FunFam" id="3.30.40.10:FF:000003">
    <property type="entry name" value="E3 SUMO-protein ligase PIAS2 isoform X1"/>
    <property type="match status" value="1"/>
</dbReference>
<feature type="non-terminal residue" evidence="23">
    <location>
        <position position="500"/>
    </location>
</feature>
<dbReference type="PANTHER" id="PTHR10782">
    <property type="entry name" value="ZINC FINGER MIZ DOMAIN-CONTAINING PROTEIN"/>
    <property type="match status" value="1"/>
</dbReference>
<feature type="domain" description="SAP" evidence="20">
    <location>
        <begin position="4"/>
        <end position="38"/>
    </location>
</feature>
<keyword evidence="15" id="KW-0804">Transcription</keyword>
<evidence type="ECO:0000256" key="8">
    <source>
        <dbReference type="ARBA" id="ARBA00022723"/>
    </source>
</evidence>
<keyword evidence="23" id="KW-0436">Ligase</keyword>
<dbReference type="Pfam" id="PF14324">
    <property type="entry name" value="PINIT"/>
    <property type="match status" value="1"/>
</dbReference>
<dbReference type="InterPro" id="IPR023321">
    <property type="entry name" value="PINIT"/>
</dbReference>
<keyword evidence="14" id="KW-0238">DNA-binding</keyword>
<evidence type="ECO:0000256" key="10">
    <source>
        <dbReference type="ARBA" id="ARBA00022786"/>
    </source>
</evidence>
<dbReference type="PANTHER" id="PTHR10782:SF9">
    <property type="entry name" value="E3 SUMO-PROTEIN LIGASE PIAS4"/>
    <property type="match status" value="1"/>
</dbReference>
<evidence type="ECO:0000313" key="23">
    <source>
        <dbReference type="EMBL" id="NXK94437.1"/>
    </source>
</evidence>
<evidence type="ECO:0000256" key="2">
    <source>
        <dbReference type="ARBA" id="ARBA00004123"/>
    </source>
</evidence>
<evidence type="ECO:0000259" key="21">
    <source>
        <dbReference type="PROSITE" id="PS51044"/>
    </source>
</evidence>
<dbReference type="GO" id="GO:0000785">
    <property type="term" value="C:chromatin"/>
    <property type="evidence" value="ECO:0007669"/>
    <property type="project" value="TreeGrafter"/>
</dbReference>
<feature type="domain" description="PINIT" evidence="22">
    <location>
        <begin position="111"/>
        <end position="273"/>
    </location>
</feature>
<evidence type="ECO:0000256" key="1">
    <source>
        <dbReference type="ARBA" id="ARBA00000900"/>
    </source>
</evidence>
<keyword evidence="11" id="KW-0862">Zinc</keyword>
<name>A0A7L0NN61_9PASS</name>
<keyword evidence="16" id="KW-0539">Nucleus</keyword>
<evidence type="ECO:0000256" key="4">
    <source>
        <dbReference type="ARBA" id="ARBA00005383"/>
    </source>
</evidence>
<dbReference type="Gene3D" id="3.30.40.10">
    <property type="entry name" value="Zinc/RING finger domain, C3HC4 (zinc finger)"/>
    <property type="match status" value="1"/>
</dbReference>
<keyword evidence="10" id="KW-0833">Ubl conjugation pathway</keyword>
<dbReference type="CDD" id="cd16821">
    <property type="entry name" value="SP-RING_PIAS4"/>
    <property type="match status" value="1"/>
</dbReference>
<dbReference type="EC" id="2.3.2.27" evidence="5"/>
<evidence type="ECO:0000256" key="14">
    <source>
        <dbReference type="ARBA" id="ARBA00023125"/>
    </source>
</evidence>
<dbReference type="GO" id="GO:0008270">
    <property type="term" value="F:zinc ion binding"/>
    <property type="evidence" value="ECO:0007669"/>
    <property type="project" value="UniProtKB-KW"/>
</dbReference>
<accession>A0A7L0NN61</accession>
<keyword evidence="6" id="KW-1017">Isopeptide bond</keyword>
<dbReference type="OrthoDB" id="10263264at2759"/>
<evidence type="ECO:0000259" key="20">
    <source>
        <dbReference type="PROSITE" id="PS50800"/>
    </source>
</evidence>
<comment type="pathway">
    <text evidence="3">Protein modification; protein sumoylation.</text>
</comment>
<dbReference type="GO" id="GO:0003712">
    <property type="term" value="F:transcription coregulator activity"/>
    <property type="evidence" value="ECO:0007669"/>
    <property type="project" value="TreeGrafter"/>
</dbReference>
<evidence type="ECO:0000313" key="24">
    <source>
        <dbReference type="Proteomes" id="UP000520463"/>
    </source>
</evidence>
<dbReference type="FunFam" id="2.60.120.780:FF:000002">
    <property type="entry name" value="E3 SUMO-protein ligase PIAS4"/>
    <property type="match status" value="1"/>
</dbReference>
<dbReference type="GO" id="GO:0005634">
    <property type="term" value="C:nucleus"/>
    <property type="evidence" value="ECO:0007669"/>
    <property type="project" value="UniProtKB-SubCell"/>
</dbReference>
<feature type="domain" description="SP-RING-type" evidence="21">
    <location>
        <begin position="305"/>
        <end position="386"/>
    </location>
</feature>
<sequence>QNMVMSFRVSDLQMLLGFVGRSKSGLKHELVTRALQLVQFDCSPEVFRKIKELYETRYSKKGSEGAPARPDPLPVPPAYERGGAVGRTLPAATATATGGLDYPALYGKYLNGLGRLPPKAGKAEVRLVKLPFYTTLDELLKPTELVPQNNEKLQESPCIFALTPRQVELIRNSRYSSASLPSVPLPCRICYTDTSCAQEDQYPPNIAVKVNHSYCSVPGYYPSNKPGVEPKRPCRPINLTHLMYLSAATNRITVTWGNYGKSYSVGLYLVRQMTSAELLQRLKTIGIKHPELCKALVKEKLRLDPDSEIATTGVRVSLICPLVKMRLSVPCRAESCAHLQCFDAVFYLQMNEKKPTWMCPVCDKPAPYEQLIIDGLLSKILTECEDADEIEYLVDGSWCPIRAEKERSCSPQCPILVLGEGFSASPVPPMPAGSSEVNGLLPPPSGTGENGKAPADVVDLTLDSSSSEEEEEEEEEEDDEEEGPQPKRRCSYEKGLVSAC</sequence>
<comment type="similarity">
    <text evidence="4">Belongs to the PIAS family.</text>
</comment>
<feature type="region of interest" description="Disordered" evidence="19">
    <location>
        <begin position="59"/>
        <end position="81"/>
    </location>
</feature>
<keyword evidence="7" id="KW-0808">Transferase</keyword>
<evidence type="ECO:0000256" key="12">
    <source>
        <dbReference type="ARBA" id="ARBA00022843"/>
    </source>
</evidence>
<evidence type="ECO:0000256" key="5">
    <source>
        <dbReference type="ARBA" id="ARBA00012483"/>
    </source>
</evidence>
<feature type="compositionally biased region" description="Acidic residues" evidence="19">
    <location>
        <begin position="466"/>
        <end position="483"/>
    </location>
</feature>